<comment type="subcellular location">
    <subcellularLocation>
        <location evidence="1">Cell membrane</location>
        <topology evidence="1">Multi-pass membrane protein</topology>
    </subcellularLocation>
</comment>
<dbReference type="CDD" id="cd02425">
    <property type="entry name" value="Peptidase_C39F"/>
    <property type="match status" value="1"/>
</dbReference>
<evidence type="ECO:0000256" key="3">
    <source>
        <dbReference type="ARBA" id="ARBA00022741"/>
    </source>
</evidence>
<dbReference type="SMART" id="SM00382">
    <property type="entry name" value="AAA"/>
    <property type="match status" value="1"/>
</dbReference>
<dbReference type="PROSITE" id="PS50893">
    <property type="entry name" value="ABC_TRANSPORTER_2"/>
    <property type="match status" value="1"/>
</dbReference>
<evidence type="ECO:0000256" key="8">
    <source>
        <dbReference type="ARBA" id="ARBA00023136"/>
    </source>
</evidence>
<keyword evidence="8 9" id="KW-0472">Membrane</keyword>
<organism evidence="13 14">
    <name type="scientific">Ureibacillus aquaedulcis</name>
    <dbReference type="NCBI Taxonomy" id="3058421"/>
    <lineage>
        <taxon>Bacteria</taxon>
        <taxon>Bacillati</taxon>
        <taxon>Bacillota</taxon>
        <taxon>Bacilli</taxon>
        <taxon>Bacillales</taxon>
        <taxon>Caryophanaceae</taxon>
        <taxon>Ureibacillus</taxon>
    </lineage>
</organism>
<name>A0ABT8GVT6_9BACL</name>
<feature type="transmembrane region" description="Helical" evidence="9">
    <location>
        <begin position="203"/>
        <end position="223"/>
    </location>
</feature>
<feature type="transmembrane region" description="Helical" evidence="9">
    <location>
        <begin position="165"/>
        <end position="191"/>
    </location>
</feature>
<dbReference type="Pfam" id="PF00005">
    <property type="entry name" value="ABC_tran"/>
    <property type="match status" value="1"/>
</dbReference>
<evidence type="ECO:0000256" key="2">
    <source>
        <dbReference type="ARBA" id="ARBA00022692"/>
    </source>
</evidence>
<dbReference type="Gene3D" id="3.90.70.10">
    <property type="entry name" value="Cysteine proteinases"/>
    <property type="match status" value="1"/>
</dbReference>
<comment type="caution">
    <text evidence="13">The sequence shown here is derived from an EMBL/GenBank/DDBJ whole genome shotgun (WGS) entry which is preliminary data.</text>
</comment>
<evidence type="ECO:0000256" key="9">
    <source>
        <dbReference type="SAM" id="Phobius"/>
    </source>
</evidence>
<dbReference type="Proteomes" id="UP001172743">
    <property type="component" value="Unassembled WGS sequence"/>
</dbReference>
<dbReference type="PANTHER" id="PTHR43394:SF1">
    <property type="entry name" value="ATP-BINDING CASSETTE SUB-FAMILY B MEMBER 10, MITOCHONDRIAL"/>
    <property type="match status" value="1"/>
</dbReference>
<evidence type="ECO:0000256" key="6">
    <source>
        <dbReference type="ARBA" id="ARBA00022840"/>
    </source>
</evidence>
<keyword evidence="3" id="KW-0547">Nucleotide-binding</keyword>
<reference evidence="13" key="1">
    <citation type="submission" date="2023-07" db="EMBL/GenBank/DDBJ databases">
        <title>Ureibacillus sp. isolated from freshwater well.</title>
        <authorList>
            <person name="Kirdat K."/>
            <person name="Bhatt A."/>
            <person name="Teware R."/>
            <person name="Bhavsar Y."/>
            <person name="Yadav A."/>
        </authorList>
    </citation>
    <scope>NUCLEOTIDE SEQUENCE</scope>
    <source>
        <strain evidence="13">BA0131</strain>
    </source>
</reference>
<evidence type="ECO:0000259" key="11">
    <source>
        <dbReference type="PROSITE" id="PS50929"/>
    </source>
</evidence>
<proteinExistence type="predicted"/>
<sequence>MSKKRLHKHKRRVPFIEQMQQTECALCCLAMVSSFYYKELSLYELRERMGNSRDGTSLFHLKKVAEQIGFESKGFRLPSSNLTEIPLPAVLFWGENHYVVLEKIDHGKFQIVDPGSGRRTLSKEDFEKQYTGYALTLVPKERFEHKKIDSVWKNFSSLITNRLKIFTTILILTLALQIFSVLMPFIIQFTIDDIIVPQNTDLLKYFILLIIFMVLFQTIFYYFRGKILIRLHNELDYQLQTDFFKHILKVPYQFFLLRSFGDLIFRASSMKIIRDQVANQIVKGFLDSIILIGLFLYMVIQSPILALITLVCAFANIAIVLISQRLLSEKNQIEIKEQSETQGIQTEILYGIFSVKTSGVEKNIYARWLGKFNRLLQAYREKGVVLNKVNTSANFLQYLSPLLILFIGAQQLLSGHITLGILVAFQSISGQFFSLTSGVVQIVNSFILTKSYLTRVEDVFDAPVEDNGGKIKKVLKGDIRLENVSYSYSKYSPKVVEDINVEIKKGQKVAFIGKSGSGKTTLANIITGLLKPDNGTVYYDDISTEYLDLTNIRKQIGIVPQTASLFNRTILENIKLHNTEASMQDVIEAAKVAQIHDEIMQMPMKYNTVISEMGMNISGGQRQRIVLAKALLNKPSILILDEATSSLDHVNESKIDNYLSEINCTRIIIAHRLTTVMNCDLIVVLDNGKIIDVGNHQQLIERSGFYSQYYREMIS</sequence>
<keyword evidence="5" id="KW-0645">Protease</keyword>
<evidence type="ECO:0000313" key="13">
    <source>
        <dbReference type="EMBL" id="MDN4495533.1"/>
    </source>
</evidence>
<keyword evidence="6" id="KW-0067">ATP-binding</keyword>
<dbReference type="SUPFAM" id="SSF52540">
    <property type="entry name" value="P-loop containing nucleoside triphosphate hydrolases"/>
    <property type="match status" value="1"/>
</dbReference>
<dbReference type="Pfam" id="PF03412">
    <property type="entry name" value="Peptidase_C39"/>
    <property type="match status" value="1"/>
</dbReference>
<dbReference type="InterPro" id="IPR003593">
    <property type="entry name" value="AAA+_ATPase"/>
</dbReference>
<feature type="domain" description="ABC transporter" evidence="10">
    <location>
        <begin position="479"/>
        <end position="712"/>
    </location>
</feature>
<dbReference type="Pfam" id="PF00664">
    <property type="entry name" value="ABC_membrane"/>
    <property type="match status" value="1"/>
</dbReference>
<dbReference type="CDD" id="cd18555">
    <property type="entry name" value="ABC_6TM_T1SS_like"/>
    <property type="match status" value="1"/>
</dbReference>
<dbReference type="InterPro" id="IPR017871">
    <property type="entry name" value="ABC_transporter-like_CS"/>
</dbReference>
<dbReference type="PROSITE" id="PS50929">
    <property type="entry name" value="ABC_TM1F"/>
    <property type="match status" value="1"/>
</dbReference>
<dbReference type="InterPro" id="IPR033839">
    <property type="entry name" value="Lacticin_481_peptidase"/>
</dbReference>
<dbReference type="SUPFAM" id="SSF90123">
    <property type="entry name" value="ABC transporter transmembrane region"/>
    <property type="match status" value="1"/>
</dbReference>
<evidence type="ECO:0000256" key="1">
    <source>
        <dbReference type="ARBA" id="ARBA00004651"/>
    </source>
</evidence>
<dbReference type="Gene3D" id="1.20.1560.10">
    <property type="entry name" value="ABC transporter type 1, transmembrane domain"/>
    <property type="match status" value="1"/>
</dbReference>
<keyword evidence="4" id="KW-0378">Hydrolase</keyword>
<dbReference type="Gene3D" id="3.40.50.300">
    <property type="entry name" value="P-loop containing nucleotide triphosphate hydrolases"/>
    <property type="match status" value="1"/>
</dbReference>
<keyword evidence="14" id="KW-1185">Reference proteome</keyword>
<dbReference type="InterPro" id="IPR027417">
    <property type="entry name" value="P-loop_NTPase"/>
</dbReference>
<keyword evidence="2 9" id="KW-0812">Transmembrane</keyword>
<evidence type="ECO:0000313" key="14">
    <source>
        <dbReference type="Proteomes" id="UP001172743"/>
    </source>
</evidence>
<dbReference type="InterPro" id="IPR036640">
    <property type="entry name" value="ABC1_TM_sf"/>
</dbReference>
<protein>
    <submittedName>
        <fullName evidence="13">Peptidase domain-containing ABC transporter</fullName>
    </submittedName>
</protein>
<evidence type="ECO:0000256" key="5">
    <source>
        <dbReference type="ARBA" id="ARBA00022807"/>
    </source>
</evidence>
<dbReference type="InterPro" id="IPR005074">
    <property type="entry name" value="Peptidase_C39"/>
</dbReference>
<dbReference type="EMBL" id="JAUHTQ010000024">
    <property type="protein sequence ID" value="MDN4495533.1"/>
    <property type="molecule type" value="Genomic_DNA"/>
</dbReference>
<gene>
    <name evidence="13" type="ORF">QYB95_18480</name>
</gene>
<dbReference type="PROSITE" id="PS00211">
    <property type="entry name" value="ABC_TRANSPORTER_1"/>
    <property type="match status" value="1"/>
</dbReference>
<feature type="domain" description="ABC transmembrane type-1" evidence="11">
    <location>
        <begin position="169"/>
        <end position="448"/>
    </location>
</feature>
<feature type="transmembrane region" description="Helical" evidence="9">
    <location>
        <begin position="281"/>
        <end position="298"/>
    </location>
</feature>
<dbReference type="PROSITE" id="PS50990">
    <property type="entry name" value="PEPTIDASE_C39"/>
    <property type="match status" value="1"/>
</dbReference>
<evidence type="ECO:0000256" key="7">
    <source>
        <dbReference type="ARBA" id="ARBA00022989"/>
    </source>
</evidence>
<feature type="transmembrane region" description="Helical" evidence="9">
    <location>
        <begin position="402"/>
        <end position="425"/>
    </location>
</feature>
<dbReference type="InterPro" id="IPR003439">
    <property type="entry name" value="ABC_transporter-like_ATP-bd"/>
</dbReference>
<dbReference type="InterPro" id="IPR039421">
    <property type="entry name" value="Type_1_exporter"/>
</dbReference>
<feature type="transmembrane region" description="Helical" evidence="9">
    <location>
        <begin position="304"/>
        <end position="322"/>
    </location>
</feature>
<evidence type="ECO:0000259" key="12">
    <source>
        <dbReference type="PROSITE" id="PS50990"/>
    </source>
</evidence>
<dbReference type="PANTHER" id="PTHR43394">
    <property type="entry name" value="ATP-DEPENDENT PERMEASE MDL1, MITOCHONDRIAL"/>
    <property type="match status" value="1"/>
</dbReference>
<dbReference type="InterPro" id="IPR011527">
    <property type="entry name" value="ABC1_TM_dom"/>
</dbReference>
<keyword evidence="7 9" id="KW-1133">Transmembrane helix</keyword>
<evidence type="ECO:0000259" key="10">
    <source>
        <dbReference type="PROSITE" id="PS50893"/>
    </source>
</evidence>
<dbReference type="RefSeq" id="WP_301139843.1">
    <property type="nucleotide sequence ID" value="NZ_JAUHTQ010000024.1"/>
</dbReference>
<feature type="domain" description="Peptidase C39" evidence="12">
    <location>
        <begin position="18"/>
        <end position="137"/>
    </location>
</feature>
<accession>A0ABT8GVT6</accession>
<keyword evidence="5" id="KW-0788">Thiol protease</keyword>
<evidence type="ECO:0000256" key="4">
    <source>
        <dbReference type="ARBA" id="ARBA00022801"/>
    </source>
</evidence>